<proteinExistence type="predicted"/>
<reference evidence="1 2" key="1">
    <citation type="journal article" date="2023" name="ACS Omega">
        <title>Identification of the Neoaspergillic Acid Biosynthesis Gene Cluster by Establishing an In Vitro CRISPR-Ribonucleoprotein Genetic System in Aspergillus melleus.</title>
        <authorList>
            <person name="Yuan B."/>
            <person name="Grau M.F."/>
            <person name="Murata R.M."/>
            <person name="Torok T."/>
            <person name="Venkateswaran K."/>
            <person name="Stajich J.E."/>
            <person name="Wang C.C.C."/>
        </authorList>
    </citation>
    <scope>NUCLEOTIDE SEQUENCE [LARGE SCALE GENOMIC DNA]</scope>
    <source>
        <strain evidence="1 2">IMV 1140</strain>
    </source>
</reference>
<protein>
    <submittedName>
        <fullName evidence="1">Uncharacterized protein</fullName>
    </submittedName>
</protein>
<dbReference type="EMBL" id="JAOPJF010000018">
    <property type="protein sequence ID" value="KAK1146352.1"/>
    <property type="molecule type" value="Genomic_DNA"/>
</dbReference>
<name>A0ACC3B7L5_9EURO</name>
<gene>
    <name evidence="1" type="ORF">N8T08_003139</name>
</gene>
<evidence type="ECO:0000313" key="2">
    <source>
        <dbReference type="Proteomes" id="UP001177260"/>
    </source>
</evidence>
<keyword evidence="2" id="KW-1185">Reference proteome</keyword>
<comment type="caution">
    <text evidence="1">The sequence shown here is derived from an EMBL/GenBank/DDBJ whole genome shotgun (WGS) entry which is preliminary data.</text>
</comment>
<accession>A0ACC3B7L5</accession>
<dbReference type="Proteomes" id="UP001177260">
    <property type="component" value="Unassembled WGS sequence"/>
</dbReference>
<evidence type="ECO:0000313" key="1">
    <source>
        <dbReference type="EMBL" id="KAK1146352.1"/>
    </source>
</evidence>
<organism evidence="1 2">
    <name type="scientific">Aspergillus melleus</name>
    <dbReference type="NCBI Taxonomy" id="138277"/>
    <lineage>
        <taxon>Eukaryota</taxon>
        <taxon>Fungi</taxon>
        <taxon>Dikarya</taxon>
        <taxon>Ascomycota</taxon>
        <taxon>Pezizomycotina</taxon>
        <taxon>Eurotiomycetes</taxon>
        <taxon>Eurotiomycetidae</taxon>
        <taxon>Eurotiales</taxon>
        <taxon>Aspergillaceae</taxon>
        <taxon>Aspergillus</taxon>
        <taxon>Aspergillus subgen. Circumdati</taxon>
    </lineage>
</organism>
<sequence length="114" mass="12796">MTQQIRGPEDGIIISPKTRLRPFADARNFCLRRPDESQDQLLFTEPPRATTKALTLAFTLRSLPITSIACAKQDSRSPSGFWCFACCSRILFHRHTPAPDISENALSHPSLSRI</sequence>